<dbReference type="EMBL" id="JACLAW010000008">
    <property type="protein sequence ID" value="MBC2666082.1"/>
    <property type="molecule type" value="Genomic_DNA"/>
</dbReference>
<dbReference type="InterPro" id="IPR011990">
    <property type="entry name" value="TPR-like_helical_dom_sf"/>
</dbReference>
<dbReference type="SUPFAM" id="SSF48452">
    <property type="entry name" value="TPR-like"/>
    <property type="match status" value="1"/>
</dbReference>
<dbReference type="RefSeq" id="WP_185664390.1">
    <property type="nucleotide sequence ID" value="NZ_JACLAW010000008.1"/>
</dbReference>
<dbReference type="InterPro" id="IPR027417">
    <property type="entry name" value="P-loop_NTPase"/>
</dbReference>
<keyword evidence="2" id="KW-0802">TPR repeat</keyword>
<dbReference type="PROSITE" id="PS50005">
    <property type="entry name" value="TPR"/>
    <property type="match status" value="1"/>
</dbReference>
<evidence type="ECO:0000313" key="4">
    <source>
        <dbReference type="Proteomes" id="UP000566813"/>
    </source>
</evidence>
<dbReference type="Gene3D" id="3.40.50.300">
    <property type="entry name" value="P-loop containing nucleotide triphosphate hydrolases"/>
    <property type="match status" value="1"/>
</dbReference>
<feature type="repeat" description="TPR" evidence="2">
    <location>
        <begin position="150"/>
        <end position="183"/>
    </location>
</feature>
<organism evidence="3 4">
    <name type="scientific">Novosphingobium flavum</name>
    <dbReference type="NCBI Taxonomy" id="1778672"/>
    <lineage>
        <taxon>Bacteria</taxon>
        <taxon>Pseudomonadati</taxon>
        <taxon>Pseudomonadota</taxon>
        <taxon>Alphaproteobacteria</taxon>
        <taxon>Sphingomonadales</taxon>
        <taxon>Sphingomonadaceae</taxon>
        <taxon>Novosphingobium</taxon>
    </lineage>
</organism>
<dbReference type="InterPro" id="IPR019734">
    <property type="entry name" value="TPR_rpt"/>
</dbReference>
<dbReference type="PANTHER" id="PTHR12788">
    <property type="entry name" value="PROTEIN-TYROSINE SULFOTRANSFERASE 2"/>
    <property type="match status" value="1"/>
</dbReference>
<dbReference type="PANTHER" id="PTHR12788:SF10">
    <property type="entry name" value="PROTEIN-TYROSINE SULFOTRANSFERASE"/>
    <property type="match status" value="1"/>
</dbReference>
<dbReference type="InterPro" id="IPR026634">
    <property type="entry name" value="TPST-like"/>
</dbReference>
<dbReference type="Pfam" id="PF13469">
    <property type="entry name" value="Sulfotransfer_3"/>
    <property type="match status" value="1"/>
</dbReference>
<dbReference type="Pfam" id="PF14559">
    <property type="entry name" value="TPR_19"/>
    <property type="match status" value="1"/>
</dbReference>
<dbReference type="SUPFAM" id="SSF52540">
    <property type="entry name" value="P-loop containing nucleoside triphosphate hydrolases"/>
    <property type="match status" value="1"/>
</dbReference>
<evidence type="ECO:0000313" key="3">
    <source>
        <dbReference type="EMBL" id="MBC2666082.1"/>
    </source>
</evidence>
<protein>
    <submittedName>
        <fullName evidence="3">Sulfotransferase</fullName>
    </submittedName>
</protein>
<accession>A0A7X1FTI8</accession>
<dbReference type="Pfam" id="PF13432">
    <property type="entry name" value="TPR_16"/>
    <property type="match status" value="1"/>
</dbReference>
<dbReference type="GO" id="GO:0008476">
    <property type="term" value="F:protein-tyrosine sulfotransferase activity"/>
    <property type="evidence" value="ECO:0007669"/>
    <property type="project" value="InterPro"/>
</dbReference>
<name>A0A7X1FTI8_9SPHN</name>
<comment type="caution">
    <text evidence="3">The sequence shown here is derived from an EMBL/GenBank/DDBJ whole genome shotgun (WGS) entry which is preliminary data.</text>
</comment>
<dbReference type="Proteomes" id="UP000566813">
    <property type="component" value="Unassembled WGS sequence"/>
</dbReference>
<evidence type="ECO:0000256" key="1">
    <source>
        <dbReference type="ARBA" id="ARBA00022679"/>
    </source>
</evidence>
<proteinExistence type="predicted"/>
<keyword evidence="4" id="KW-1185">Reference proteome</keyword>
<reference evidence="3 4" key="1">
    <citation type="submission" date="2020-08" db="EMBL/GenBank/DDBJ databases">
        <title>The genome sequence of type strain Novosphingobium flavum NBRC 111647.</title>
        <authorList>
            <person name="Liu Y."/>
        </authorList>
    </citation>
    <scope>NUCLEOTIDE SEQUENCE [LARGE SCALE GENOMIC DNA]</scope>
    <source>
        <strain evidence="3 4">NBRC 111647</strain>
    </source>
</reference>
<dbReference type="AlphaFoldDB" id="A0A7X1FTI8"/>
<evidence type="ECO:0000256" key="2">
    <source>
        <dbReference type="PROSITE-ProRule" id="PRU00339"/>
    </source>
</evidence>
<dbReference type="SMART" id="SM00028">
    <property type="entry name" value="TPR"/>
    <property type="match status" value="5"/>
</dbReference>
<gene>
    <name evidence="3" type="ORF">H7F51_11195</name>
</gene>
<sequence length="535" mass="59396">MSAAPISARLAAATRDPQLLRAALALHQNRLAEAEPLLKNHLKADPFDVAAIRMLAELAARIGRTRDAETLLRRALELAPDFGAARVNLATVLYRSNRAAEALAELDRLVLESEEDDNPNLRAAVLNRLGEFEQALALYEDTLERRSDQPRVWMSYGHVLKTVGRLGEAVAAYRRATALQPGFGEAWWSLANLKTVRLDEADIAAMEQALAGKGNTPEDRFHLEFAAAKAWEDAGYPARAFASYSAANAHRRALIHYDAAETTGRVDRMIAGFTQRFARGPAGGCPAADPIFIVGLPRAGSTLVEQILASHSQVEAIAELPDIPELWSKLGGADGKGNPHERFAGLSADELRAIGEEYLRRVSPQRKTDRPLFIDKLPNNWLYVGFIRAILPNARIVDARRHPLSAGVANFRQHFARGQHFAYDLADLGHYYRDYVRLMDAFERVCPGAVYRVTYERMVDDSEGEIRALLDGLGLPFERDCLEFHKTERPVRTPSSEQVRSPIFRQGTENWQAYDQWLGPLREALGPALVAGDQP</sequence>
<keyword evidence="1 3" id="KW-0808">Transferase</keyword>
<dbReference type="Gene3D" id="1.25.40.10">
    <property type="entry name" value="Tetratricopeptide repeat domain"/>
    <property type="match status" value="2"/>
</dbReference>